<name>A0A1T5B502_9SPHN</name>
<dbReference type="InterPro" id="IPR013216">
    <property type="entry name" value="Methyltransf_11"/>
</dbReference>
<sequence>MQDPSRFEPATDENFVEQLYLAANPDVARHVAAGGDAWKHFERHGRKEGRRQLTRAAAGLPGTRAEAKYARFAPLLDAARGAGGDFRFLGAADSFPLGYGAAAHDLGDYDGESANPGLSDFVETVRAHPDRLYLDVGCGRRSRTFDNCLYLEVYPSVSADLVIEPACRYPIADASLDGIGCFAVMEHMAEPWVAAAEFARMLKPGGMVFIDYPFLVPVHGYPSHYYNATREGLARLFDTGFERVKLATEANQTPDHALHWQLSGLAEALTDDALRDEFKAMSVGELLAQPPGGPFWQRVLAATPEPARAMFAAGNTLIARKR</sequence>
<keyword evidence="2" id="KW-0808">Transferase</keyword>
<dbReference type="SUPFAM" id="SSF53335">
    <property type="entry name" value="S-adenosyl-L-methionine-dependent methyltransferases"/>
    <property type="match status" value="1"/>
</dbReference>
<evidence type="ECO:0000259" key="1">
    <source>
        <dbReference type="Pfam" id="PF08241"/>
    </source>
</evidence>
<keyword evidence="3" id="KW-1185">Reference proteome</keyword>
<proteinExistence type="predicted"/>
<dbReference type="InterPro" id="IPR029063">
    <property type="entry name" value="SAM-dependent_MTases_sf"/>
</dbReference>
<dbReference type="GO" id="GO:0008757">
    <property type="term" value="F:S-adenosylmethionine-dependent methyltransferase activity"/>
    <property type="evidence" value="ECO:0007669"/>
    <property type="project" value="InterPro"/>
</dbReference>
<dbReference type="Proteomes" id="UP000189818">
    <property type="component" value="Unassembled WGS sequence"/>
</dbReference>
<dbReference type="EMBL" id="FUYM01000002">
    <property type="protein sequence ID" value="SKB41993.1"/>
    <property type="molecule type" value="Genomic_DNA"/>
</dbReference>
<protein>
    <submittedName>
        <fullName evidence="2">Methyltransferase domain-containing protein</fullName>
    </submittedName>
</protein>
<dbReference type="RefSeq" id="WP_079647207.1">
    <property type="nucleotide sequence ID" value="NZ_FUYM01000002.1"/>
</dbReference>
<accession>A0A1T5B502</accession>
<evidence type="ECO:0000313" key="3">
    <source>
        <dbReference type="Proteomes" id="UP000189818"/>
    </source>
</evidence>
<gene>
    <name evidence="2" type="ORF">SAMN06295920_102474</name>
</gene>
<feature type="domain" description="Methyltransferase type 11" evidence="1">
    <location>
        <begin position="159"/>
        <end position="210"/>
    </location>
</feature>
<dbReference type="AlphaFoldDB" id="A0A1T5B502"/>
<dbReference type="Gene3D" id="3.40.50.150">
    <property type="entry name" value="Vaccinia Virus protein VP39"/>
    <property type="match status" value="1"/>
</dbReference>
<organism evidence="2 3">
    <name type="scientific">Rhizorhabdus histidinilytica</name>
    <dbReference type="NCBI Taxonomy" id="439228"/>
    <lineage>
        <taxon>Bacteria</taxon>
        <taxon>Pseudomonadati</taxon>
        <taxon>Pseudomonadota</taxon>
        <taxon>Alphaproteobacteria</taxon>
        <taxon>Sphingomonadales</taxon>
        <taxon>Sphingomonadaceae</taxon>
        <taxon>Rhizorhabdus</taxon>
    </lineage>
</organism>
<dbReference type="STRING" id="439228.SAMN06295920_102474"/>
<dbReference type="Pfam" id="PF08241">
    <property type="entry name" value="Methyltransf_11"/>
    <property type="match status" value="1"/>
</dbReference>
<keyword evidence="2" id="KW-0489">Methyltransferase</keyword>
<dbReference type="GO" id="GO:0032259">
    <property type="term" value="P:methylation"/>
    <property type="evidence" value="ECO:0007669"/>
    <property type="project" value="UniProtKB-KW"/>
</dbReference>
<evidence type="ECO:0000313" key="2">
    <source>
        <dbReference type="EMBL" id="SKB41993.1"/>
    </source>
</evidence>
<reference evidence="3" key="1">
    <citation type="submission" date="2017-02" db="EMBL/GenBank/DDBJ databases">
        <authorList>
            <person name="Varghese N."/>
            <person name="Submissions S."/>
        </authorList>
    </citation>
    <scope>NUCLEOTIDE SEQUENCE [LARGE SCALE GENOMIC DNA]</scope>
    <source>
        <strain evidence="3">UM2</strain>
    </source>
</reference>
<dbReference type="OrthoDB" id="163232at2"/>